<keyword evidence="2" id="KW-0378">Hydrolase</keyword>
<keyword evidence="3" id="KW-1185">Reference proteome</keyword>
<evidence type="ECO:0000313" key="3">
    <source>
        <dbReference type="Proteomes" id="UP000596074"/>
    </source>
</evidence>
<protein>
    <submittedName>
        <fullName evidence="2">Alpha/beta fold hydrolase</fullName>
    </submittedName>
</protein>
<dbReference type="SUPFAM" id="SSF53474">
    <property type="entry name" value="alpha/beta-Hydrolases"/>
    <property type="match status" value="1"/>
</dbReference>
<dbReference type="GO" id="GO:0016020">
    <property type="term" value="C:membrane"/>
    <property type="evidence" value="ECO:0007669"/>
    <property type="project" value="TreeGrafter"/>
</dbReference>
<dbReference type="GO" id="GO:0016787">
    <property type="term" value="F:hydrolase activity"/>
    <property type="evidence" value="ECO:0007669"/>
    <property type="project" value="UniProtKB-KW"/>
</dbReference>
<dbReference type="PRINTS" id="PR00111">
    <property type="entry name" value="ABHYDROLASE"/>
</dbReference>
<dbReference type="InterPro" id="IPR029058">
    <property type="entry name" value="AB_hydrolase_fold"/>
</dbReference>
<sequence>MKKVLLLAVPLLLALLAGLYQGAYACIGHWLYANATDLEASIYGFSEERVNIGDMELALYRNHNPGKPAIVMLHGFSADKDVWPRFAKHFVDDYQVIIPDLAGHGDTGFKPGWDYGMPAQAARVMALLDALDIGQAHIIGNSMGGFLTAVIALDYPQRTLSATMVDPAGTRFPQPSDMFRMLEQGINPFLIHNQAEFQRFYPMTMAQPPFLPNVVLAAVGNKYIARRDELQTIFAGFHSSPALDERLPELSVPAMLWWGDQDRLLHVSAVEVWQAGVPQLQTHIFAGIGHMPMVEIPARSARIYREFLQGL</sequence>
<accession>A0A9E8JP71</accession>
<dbReference type="PANTHER" id="PTHR43798">
    <property type="entry name" value="MONOACYLGLYCEROL LIPASE"/>
    <property type="match status" value="1"/>
</dbReference>
<dbReference type="AlphaFoldDB" id="A0A9E8JP71"/>
<dbReference type="Gene3D" id="3.40.50.1820">
    <property type="entry name" value="alpha/beta hydrolase"/>
    <property type="match status" value="1"/>
</dbReference>
<dbReference type="InterPro" id="IPR000073">
    <property type="entry name" value="AB_hydrolase_1"/>
</dbReference>
<dbReference type="InterPro" id="IPR050266">
    <property type="entry name" value="AB_hydrolase_sf"/>
</dbReference>
<dbReference type="PANTHER" id="PTHR43798:SF33">
    <property type="entry name" value="HYDROLASE, PUTATIVE (AFU_ORTHOLOGUE AFUA_2G14860)-RELATED"/>
    <property type="match status" value="1"/>
</dbReference>
<dbReference type="PROSITE" id="PS51257">
    <property type="entry name" value="PROKAR_LIPOPROTEIN"/>
    <property type="match status" value="1"/>
</dbReference>
<dbReference type="KEGG" id="vcw:GJQ55_01620"/>
<organism evidence="2 3">
    <name type="scientific">Venatoribacter cucullus</name>
    <dbReference type="NCBI Taxonomy" id="2661630"/>
    <lineage>
        <taxon>Bacteria</taxon>
        <taxon>Pseudomonadati</taxon>
        <taxon>Pseudomonadota</taxon>
        <taxon>Gammaproteobacteria</taxon>
        <taxon>Oceanospirillales</taxon>
        <taxon>Oceanospirillaceae</taxon>
        <taxon>Venatoribacter</taxon>
    </lineage>
</organism>
<dbReference type="Pfam" id="PF00561">
    <property type="entry name" value="Abhydrolase_1"/>
    <property type="match status" value="1"/>
</dbReference>
<reference evidence="2 3" key="1">
    <citation type="submission" date="2019-11" db="EMBL/GenBank/DDBJ databases">
        <title>Venatorbacter sp. nov. a predator of Campylobacter and other Gram-negative bacteria.</title>
        <authorList>
            <person name="Saeedi A."/>
            <person name="Cummings N.J."/>
            <person name="Connerton I.F."/>
            <person name="Connerton P.L."/>
        </authorList>
    </citation>
    <scope>NUCLEOTIDE SEQUENCE [LARGE SCALE GENOMIC DNA]</scope>
    <source>
        <strain evidence="2">XL5</strain>
    </source>
</reference>
<evidence type="ECO:0000259" key="1">
    <source>
        <dbReference type="Pfam" id="PF00561"/>
    </source>
</evidence>
<name>A0A9E8JP71_9GAMM</name>
<feature type="domain" description="AB hydrolase-1" evidence="1">
    <location>
        <begin position="68"/>
        <end position="295"/>
    </location>
</feature>
<dbReference type="Proteomes" id="UP000596074">
    <property type="component" value="Chromosome"/>
</dbReference>
<proteinExistence type="predicted"/>
<dbReference type="RefSeq" id="WP_228345765.1">
    <property type="nucleotide sequence ID" value="NZ_CP045550.1"/>
</dbReference>
<evidence type="ECO:0000313" key="2">
    <source>
        <dbReference type="EMBL" id="QQD23249.1"/>
    </source>
</evidence>
<dbReference type="EMBL" id="CP046056">
    <property type="protein sequence ID" value="QQD23249.1"/>
    <property type="molecule type" value="Genomic_DNA"/>
</dbReference>
<gene>
    <name evidence="2" type="ORF">GJQ55_01620</name>
</gene>